<dbReference type="InParanoid" id="A0A2J7RRM6"/>
<evidence type="ECO:0000259" key="7">
    <source>
        <dbReference type="PROSITE" id="PS50199"/>
    </source>
</evidence>
<dbReference type="CDD" id="cd14362">
    <property type="entry name" value="CUE_TAB2_TAB3"/>
    <property type="match status" value="1"/>
</dbReference>
<evidence type="ECO:0000256" key="4">
    <source>
        <dbReference type="PROSITE-ProRule" id="PRU00322"/>
    </source>
</evidence>
<dbReference type="InterPro" id="IPR001876">
    <property type="entry name" value="Znf_RanBP2"/>
</dbReference>
<dbReference type="InterPro" id="IPR041911">
    <property type="entry name" value="TAB2/3_CUE"/>
</dbReference>
<dbReference type="InterPro" id="IPR036443">
    <property type="entry name" value="Znf_RanBP2_sf"/>
</dbReference>
<accession>A0A2J7RRM6</accession>
<evidence type="ECO:0000256" key="3">
    <source>
        <dbReference type="ARBA" id="ARBA00022833"/>
    </source>
</evidence>
<proteinExistence type="predicted"/>
<dbReference type="PANTHER" id="PTHR46253:SF1">
    <property type="entry name" value="TAB2"/>
    <property type="match status" value="1"/>
</dbReference>
<keyword evidence="3" id="KW-0862">Zinc</keyword>
<dbReference type="AlphaFoldDB" id="A0A2J7RRM6"/>
<gene>
    <name evidence="8" type="ORF">B7P43_G09323</name>
</gene>
<dbReference type="GO" id="GO:0008270">
    <property type="term" value="F:zinc ion binding"/>
    <property type="evidence" value="ECO:0007669"/>
    <property type="project" value="UniProtKB-KW"/>
</dbReference>
<evidence type="ECO:0000313" key="9">
    <source>
        <dbReference type="Proteomes" id="UP000235965"/>
    </source>
</evidence>
<sequence length="460" mass="51900">MTEKMAGCDSGCSNISIMQLFHELKQKFPAVPDRVVSECIRQNAHDRNACEAILRRENQGYLLHSYPVALKMSAEPPDNSPTLCDQSVLSNETSVPGPQTNNFEFLANVDDRDVRDRTVSVVTYHSGEEQPDNYEVNVNYSTSPSARMRSALQVSPSPHYLCAPPQQARSYTSVNLTLRPPSSEPQPPIDIRSAGSSLTYSTCSYDPRQGFQSQLQICIGPAGVGSISALRTHAVPIHTSCTPAHEGGQEERLQSFTHVLLQQQLERKNKLQRELRKEKENLRAMQREVQEMRRDLEYRQRCKQTMSPPVVSSVLQKVQELRVEIQRLQEECKKMTQEVDLSLDVQVPLGETDEEFYKNIYTGQQGFIFPPSSQPPPPRPGRRLQHGDSADGPHWTCTQCTFQNHPLLDKCETCEMPRLLLGTDTCYCHPIPSKTFSPNPVVMHVEKLPPTEPACELWSD</sequence>
<organism evidence="8 9">
    <name type="scientific">Cryptotermes secundus</name>
    <dbReference type="NCBI Taxonomy" id="105785"/>
    <lineage>
        <taxon>Eukaryota</taxon>
        <taxon>Metazoa</taxon>
        <taxon>Ecdysozoa</taxon>
        <taxon>Arthropoda</taxon>
        <taxon>Hexapoda</taxon>
        <taxon>Insecta</taxon>
        <taxon>Pterygota</taxon>
        <taxon>Neoptera</taxon>
        <taxon>Polyneoptera</taxon>
        <taxon>Dictyoptera</taxon>
        <taxon>Blattodea</taxon>
        <taxon>Blattoidea</taxon>
        <taxon>Termitoidae</taxon>
        <taxon>Kalotermitidae</taxon>
        <taxon>Cryptotermitinae</taxon>
        <taxon>Cryptotermes</taxon>
    </lineage>
</organism>
<feature type="coiled-coil region" evidence="5">
    <location>
        <begin position="258"/>
        <end position="345"/>
    </location>
</feature>
<keyword evidence="5" id="KW-0175">Coiled coil</keyword>
<evidence type="ECO:0000256" key="5">
    <source>
        <dbReference type="SAM" id="Coils"/>
    </source>
</evidence>
<protein>
    <recommendedName>
        <fullName evidence="7">RanBP2-type domain-containing protein</fullName>
    </recommendedName>
</protein>
<evidence type="ECO:0000256" key="6">
    <source>
        <dbReference type="SAM" id="MobiDB-lite"/>
    </source>
</evidence>
<keyword evidence="2 4" id="KW-0863">Zinc-finger</keyword>
<dbReference type="OrthoDB" id="6367910at2759"/>
<reference evidence="8 9" key="1">
    <citation type="submission" date="2017-12" db="EMBL/GenBank/DDBJ databases">
        <title>Hemimetabolous genomes reveal molecular basis of termite eusociality.</title>
        <authorList>
            <person name="Harrison M.C."/>
            <person name="Jongepier E."/>
            <person name="Robertson H.M."/>
            <person name="Arning N."/>
            <person name="Bitard-Feildel T."/>
            <person name="Chao H."/>
            <person name="Childers C.P."/>
            <person name="Dinh H."/>
            <person name="Doddapaneni H."/>
            <person name="Dugan S."/>
            <person name="Gowin J."/>
            <person name="Greiner C."/>
            <person name="Han Y."/>
            <person name="Hu H."/>
            <person name="Hughes D.S.T."/>
            <person name="Huylmans A.-K."/>
            <person name="Kemena C."/>
            <person name="Kremer L.P.M."/>
            <person name="Lee S.L."/>
            <person name="Lopez-Ezquerra A."/>
            <person name="Mallet L."/>
            <person name="Monroy-Kuhn J.M."/>
            <person name="Moser A."/>
            <person name="Murali S.C."/>
            <person name="Muzny D.M."/>
            <person name="Otani S."/>
            <person name="Piulachs M.-D."/>
            <person name="Poelchau M."/>
            <person name="Qu J."/>
            <person name="Schaub F."/>
            <person name="Wada-Katsumata A."/>
            <person name="Worley K.C."/>
            <person name="Xie Q."/>
            <person name="Ylla G."/>
            <person name="Poulsen M."/>
            <person name="Gibbs R.A."/>
            <person name="Schal C."/>
            <person name="Richards S."/>
            <person name="Belles X."/>
            <person name="Korb J."/>
            <person name="Bornberg-Bauer E."/>
        </authorList>
    </citation>
    <scope>NUCLEOTIDE SEQUENCE [LARGE SCALE GENOMIC DNA]</scope>
    <source>
        <tissue evidence="8">Whole body</tissue>
    </source>
</reference>
<dbReference type="EMBL" id="NEVH01000599">
    <property type="protein sequence ID" value="PNF43498.1"/>
    <property type="molecule type" value="Genomic_DNA"/>
</dbReference>
<dbReference type="SMART" id="SM00547">
    <property type="entry name" value="ZnF_RBZ"/>
    <property type="match status" value="1"/>
</dbReference>
<dbReference type="PROSITE" id="PS01358">
    <property type="entry name" value="ZF_RANBP2_1"/>
    <property type="match status" value="1"/>
</dbReference>
<keyword evidence="9" id="KW-1185">Reference proteome</keyword>
<dbReference type="PANTHER" id="PTHR46253">
    <property type="entry name" value="TGF-BETA-ACTIVATED KINASE 1 AND MAP3K7-BINDING PROTEIN TAB"/>
    <property type="match status" value="1"/>
</dbReference>
<dbReference type="Proteomes" id="UP000235965">
    <property type="component" value="Unassembled WGS sequence"/>
</dbReference>
<dbReference type="Gene3D" id="1.10.8.10">
    <property type="entry name" value="DNA helicase RuvA subunit, C-terminal domain"/>
    <property type="match status" value="1"/>
</dbReference>
<name>A0A2J7RRM6_9NEOP</name>
<evidence type="ECO:0000256" key="2">
    <source>
        <dbReference type="ARBA" id="ARBA00022771"/>
    </source>
</evidence>
<dbReference type="STRING" id="105785.A0A2J7RRM6"/>
<dbReference type="PROSITE" id="PS50199">
    <property type="entry name" value="ZF_RANBP2_2"/>
    <property type="match status" value="1"/>
</dbReference>
<keyword evidence="1" id="KW-0479">Metal-binding</keyword>
<dbReference type="SUPFAM" id="SSF90209">
    <property type="entry name" value="Ran binding protein zinc finger-like"/>
    <property type="match status" value="1"/>
</dbReference>
<comment type="caution">
    <text evidence="8">The sequence shown here is derived from an EMBL/GenBank/DDBJ whole genome shotgun (WGS) entry which is preliminary data.</text>
</comment>
<dbReference type="Gene3D" id="2.30.30.380">
    <property type="entry name" value="Zn-finger domain of Sec23/24"/>
    <property type="match status" value="1"/>
</dbReference>
<evidence type="ECO:0000256" key="1">
    <source>
        <dbReference type="ARBA" id="ARBA00022723"/>
    </source>
</evidence>
<feature type="region of interest" description="Disordered" evidence="6">
    <location>
        <begin position="368"/>
        <end position="390"/>
    </location>
</feature>
<feature type="domain" description="RanBP2-type" evidence="7">
    <location>
        <begin position="390"/>
        <end position="420"/>
    </location>
</feature>
<evidence type="ECO:0000313" key="8">
    <source>
        <dbReference type="EMBL" id="PNF43498.1"/>
    </source>
</evidence>